<dbReference type="Pfam" id="PF00271">
    <property type="entry name" value="Helicase_C"/>
    <property type="match status" value="1"/>
</dbReference>
<name>A0A1H8Z194_9HYPH</name>
<dbReference type="RefSeq" id="WP_177176630.1">
    <property type="nucleotide sequence ID" value="NZ_FOFG01000001.1"/>
</dbReference>
<dbReference type="EC" id="3.6.4.-" evidence="9"/>
<dbReference type="SUPFAM" id="SSF52540">
    <property type="entry name" value="P-loop containing nucleoside triphosphate hydrolases"/>
    <property type="match status" value="3"/>
</dbReference>
<dbReference type="SMART" id="SM00982">
    <property type="entry name" value="TRCF"/>
    <property type="match status" value="1"/>
</dbReference>
<dbReference type="GO" id="GO:0000716">
    <property type="term" value="P:transcription-coupled nucleotide-excision repair, DNA damage recognition"/>
    <property type="evidence" value="ECO:0007669"/>
    <property type="project" value="UniProtKB-UniRule"/>
</dbReference>
<dbReference type="Gene3D" id="3.40.50.300">
    <property type="entry name" value="P-loop containing nucleotide triphosphate hydrolases"/>
    <property type="match status" value="2"/>
</dbReference>
<evidence type="ECO:0000256" key="3">
    <source>
        <dbReference type="ARBA" id="ARBA00022763"/>
    </source>
</evidence>
<dbReference type="InterPro" id="IPR005118">
    <property type="entry name" value="TRCF_C"/>
</dbReference>
<proteinExistence type="inferred from homology"/>
<dbReference type="GO" id="GO:0006355">
    <property type="term" value="P:regulation of DNA-templated transcription"/>
    <property type="evidence" value="ECO:0007669"/>
    <property type="project" value="UniProtKB-UniRule"/>
</dbReference>
<evidence type="ECO:0000256" key="8">
    <source>
        <dbReference type="ARBA" id="ARBA00023204"/>
    </source>
</evidence>
<dbReference type="Gene3D" id="3.40.50.11180">
    <property type="match status" value="2"/>
</dbReference>
<dbReference type="InterPro" id="IPR003711">
    <property type="entry name" value="CarD-like/TRCF_RID"/>
</dbReference>
<dbReference type="InterPro" id="IPR047112">
    <property type="entry name" value="RecG/Mfd"/>
</dbReference>
<keyword evidence="8 9" id="KW-0234">DNA repair</keyword>
<dbReference type="SUPFAM" id="SSF143517">
    <property type="entry name" value="TRCF domain-like"/>
    <property type="match status" value="1"/>
</dbReference>
<keyword evidence="1 9" id="KW-0963">Cytoplasm</keyword>
<evidence type="ECO:0000259" key="11">
    <source>
        <dbReference type="PROSITE" id="PS51194"/>
    </source>
</evidence>
<dbReference type="PROSITE" id="PS51194">
    <property type="entry name" value="HELICASE_CTER"/>
    <property type="match status" value="1"/>
</dbReference>
<dbReference type="InterPro" id="IPR027417">
    <property type="entry name" value="P-loop_NTPase"/>
</dbReference>
<keyword evidence="13" id="KW-1185">Reference proteome</keyword>
<dbReference type="Pfam" id="PF17757">
    <property type="entry name" value="UvrB_inter"/>
    <property type="match status" value="1"/>
</dbReference>
<dbReference type="SMART" id="SM00490">
    <property type="entry name" value="HELICc"/>
    <property type="match status" value="1"/>
</dbReference>
<dbReference type="GO" id="GO:0003684">
    <property type="term" value="F:damaged DNA binding"/>
    <property type="evidence" value="ECO:0007669"/>
    <property type="project" value="InterPro"/>
</dbReference>
<dbReference type="Pfam" id="PF03461">
    <property type="entry name" value="TRCF"/>
    <property type="match status" value="1"/>
</dbReference>
<evidence type="ECO:0000256" key="7">
    <source>
        <dbReference type="ARBA" id="ARBA00023125"/>
    </source>
</evidence>
<evidence type="ECO:0000256" key="5">
    <source>
        <dbReference type="ARBA" id="ARBA00022806"/>
    </source>
</evidence>
<evidence type="ECO:0000256" key="6">
    <source>
        <dbReference type="ARBA" id="ARBA00022840"/>
    </source>
</evidence>
<protein>
    <recommendedName>
        <fullName evidence="9">Transcription-repair-coupling factor</fullName>
        <shortName evidence="9">TRCF</shortName>
        <ecNumber evidence="9">3.6.4.-</ecNumber>
    </recommendedName>
</protein>
<keyword evidence="6 9" id="KW-0067">ATP-binding</keyword>
<feature type="domain" description="Helicase ATP-binding" evidence="10">
    <location>
        <begin position="620"/>
        <end position="781"/>
    </location>
</feature>
<dbReference type="GO" id="GO:0003678">
    <property type="term" value="F:DNA helicase activity"/>
    <property type="evidence" value="ECO:0007669"/>
    <property type="project" value="TreeGrafter"/>
</dbReference>
<dbReference type="EMBL" id="FOFG01000001">
    <property type="protein sequence ID" value="SEP58225.1"/>
    <property type="molecule type" value="Genomic_DNA"/>
</dbReference>
<dbReference type="InterPro" id="IPR036101">
    <property type="entry name" value="CarD-like/TRCF_RID_sf"/>
</dbReference>
<dbReference type="GO" id="GO:0016787">
    <property type="term" value="F:hydrolase activity"/>
    <property type="evidence" value="ECO:0007669"/>
    <property type="project" value="UniProtKB-KW"/>
</dbReference>
<keyword evidence="7 9" id="KW-0238">DNA-binding</keyword>
<evidence type="ECO:0000256" key="4">
    <source>
        <dbReference type="ARBA" id="ARBA00022801"/>
    </source>
</evidence>
<evidence type="ECO:0000256" key="1">
    <source>
        <dbReference type="ARBA" id="ARBA00022490"/>
    </source>
</evidence>
<dbReference type="InterPro" id="IPR011545">
    <property type="entry name" value="DEAD/DEAH_box_helicase_dom"/>
</dbReference>
<keyword evidence="5 12" id="KW-0347">Helicase</keyword>
<dbReference type="Pfam" id="PF00270">
    <property type="entry name" value="DEAD"/>
    <property type="match status" value="1"/>
</dbReference>
<organism evidence="12 13">
    <name type="scientific">Faunimonas pinastri</name>
    <dbReference type="NCBI Taxonomy" id="1855383"/>
    <lineage>
        <taxon>Bacteria</taxon>
        <taxon>Pseudomonadati</taxon>
        <taxon>Pseudomonadota</taxon>
        <taxon>Alphaproteobacteria</taxon>
        <taxon>Hyphomicrobiales</taxon>
        <taxon>Afifellaceae</taxon>
        <taxon>Faunimonas</taxon>
    </lineage>
</organism>
<dbReference type="InterPro" id="IPR037235">
    <property type="entry name" value="TRCF-like_C_D7"/>
</dbReference>
<dbReference type="PROSITE" id="PS51192">
    <property type="entry name" value="HELICASE_ATP_BIND_1"/>
    <property type="match status" value="1"/>
</dbReference>
<evidence type="ECO:0000313" key="12">
    <source>
        <dbReference type="EMBL" id="SEP58225.1"/>
    </source>
</evidence>
<dbReference type="InterPro" id="IPR004576">
    <property type="entry name" value="Mfd"/>
</dbReference>
<dbReference type="PANTHER" id="PTHR47964:SF1">
    <property type="entry name" value="ATP-DEPENDENT DNA HELICASE HOMOLOG RECG, CHLOROPLASTIC"/>
    <property type="match status" value="1"/>
</dbReference>
<dbReference type="SMART" id="SM00487">
    <property type="entry name" value="DEXDc"/>
    <property type="match status" value="1"/>
</dbReference>
<comment type="function">
    <text evidence="9">Couples transcription and DNA repair by recognizing RNA polymerase (RNAP) stalled at DNA lesions. Mediates ATP-dependent release of RNAP and its truncated transcript from the DNA, and recruitment of nucleotide excision repair machinery to the damaged site.</text>
</comment>
<dbReference type="Pfam" id="PF02559">
    <property type="entry name" value="CarD_TRCF_RID"/>
    <property type="match status" value="1"/>
</dbReference>
<dbReference type="SUPFAM" id="SSF141259">
    <property type="entry name" value="CarD-like"/>
    <property type="match status" value="1"/>
</dbReference>
<keyword evidence="3 9" id="KW-0227">DNA damage</keyword>
<dbReference type="GO" id="GO:0005737">
    <property type="term" value="C:cytoplasm"/>
    <property type="evidence" value="ECO:0007669"/>
    <property type="project" value="UniProtKB-SubCell"/>
</dbReference>
<dbReference type="Proteomes" id="UP000199647">
    <property type="component" value="Unassembled WGS sequence"/>
</dbReference>
<reference evidence="12 13" key="1">
    <citation type="submission" date="2016-10" db="EMBL/GenBank/DDBJ databases">
        <authorList>
            <person name="de Groot N.N."/>
        </authorList>
    </citation>
    <scope>NUCLEOTIDE SEQUENCE [LARGE SCALE GENOMIC DNA]</scope>
    <source>
        <strain evidence="12 13">A52C2</strain>
    </source>
</reference>
<evidence type="ECO:0000313" key="13">
    <source>
        <dbReference type="Proteomes" id="UP000199647"/>
    </source>
</evidence>
<dbReference type="InterPro" id="IPR001650">
    <property type="entry name" value="Helicase_C-like"/>
</dbReference>
<comment type="subcellular location">
    <subcellularLocation>
        <location evidence="9">Cytoplasm</location>
    </subcellularLocation>
</comment>
<evidence type="ECO:0000256" key="2">
    <source>
        <dbReference type="ARBA" id="ARBA00022741"/>
    </source>
</evidence>
<feature type="domain" description="Helicase C-terminal" evidence="11">
    <location>
        <begin position="802"/>
        <end position="956"/>
    </location>
</feature>
<keyword evidence="2 9" id="KW-0547">Nucleotide-binding</keyword>
<dbReference type="GO" id="GO:0005524">
    <property type="term" value="F:ATP binding"/>
    <property type="evidence" value="ECO:0007669"/>
    <property type="project" value="UniProtKB-UniRule"/>
</dbReference>
<dbReference type="Gene3D" id="3.90.1150.50">
    <property type="entry name" value="Transcription-repair-coupling factor, D7 domain"/>
    <property type="match status" value="1"/>
</dbReference>
<dbReference type="SMART" id="SM01058">
    <property type="entry name" value="CarD_TRCF"/>
    <property type="match status" value="1"/>
</dbReference>
<dbReference type="HAMAP" id="MF_00969">
    <property type="entry name" value="TRCF"/>
    <property type="match status" value="1"/>
</dbReference>
<comment type="similarity">
    <text evidence="9">In the C-terminal section; belongs to the helicase family. RecG subfamily.</text>
</comment>
<evidence type="ECO:0000259" key="10">
    <source>
        <dbReference type="PROSITE" id="PS51192"/>
    </source>
</evidence>
<sequence length="1150" mass="124872">MDEASISENTPREMSEVGEGAAVQIEPAASGNGDLPDSLLAVRLWSEIREIEGDAIFVTRSERRAEALAGILAGLDPSLDVLHFPAWDCVPYDRASPSRHAMGERMAVLTRLSLGHENKGEGADAVRRRIVLTSPDAIIQRVPPRKALAGARIILNVGEAFSEDALEQSLLRAGYLLDERVDEPGEAAFHGATIDLFPADGEIPYRLEHAEGRIEEIRSFDPVTQLSIADLETLTFFPASEVILSGREGGPAAHFPGIEHELPGFYDRLETLLDYCRGAQLIVQDGVESRLAAAWEQIEDAHRIRGDLRAPAEDGRPPRPSFAPERLYLTPDEWKKLSKRFKAEAGADDAAGDAVAVPRFAARLDAARAFRSFMARELEAGRRIVLAAPDKAGLAGLVRRTRARNGGEDASAPEPVAASGWAEVLALPPGTVATMVLKVGHGFVDPADDVVLITAADVLGSRAENGGQGATSYAQLLDLWDEFHLGDAVIHMDHGMGALRGLEFVEGAGARQETVALEYAGEARLMVPLEQLGKLWRYGADAETVTLDRLDGESWNDRRETLMGEIGEAAQGLAKVTSKREQAKAPVLRAPRAGFERFISRFAYALTADQASATRAVMEDLASGRPMNRLVCGDVGFGKTEVALRAAAVAALAGMQVALIAPTTVLARQHYESFRRRFAGFGIEVAHLSRLVSASEASRVKQGLAEGSIRVVVGTHALAGRGVRFKELGLLIVDEEQRLGTAVKTRLASLGRSVHVLRMSATPIPRTLQGALVGLQDLSIIATPPARRQPIRTFRAPFDPVTVRQALIREKRRGGQSFLVCPQIRDIAPMAARLAELVPDLTTLQAHGGMGAEEIDEAMIRFAEGDGDVLLATNIIESGLDVPRANTILIWRADRFGLSQLHQMRGRVGRSRLRGIAYLLTDPKARLSEATEDRLRTLEAFDRLGSGFAISARDLDLRGAGDLLGDEQSGHVKLAGIGLYQHLLSRALREARGQAPEPDYVPELRIGAEAFLPEDYVAEPELRLNLYARLARLTGEEEITAFEDEIEDRFGNAPDPAAQALKLARLRAQCLRLGIERAEVGPQAVAITFHGVNGTDRALADRIERSGLPFKWREERLIVDRPTETDGERMKLLTIVLRRLESGAPAPGEG</sequence>
<accession>A0A1H8Z194</accession>
<dbReference type="AlphaFoldDB" id="A0A1H8Z194"/>
<dbReference type="InterPro" id="IPR014001">
    <property type="entry name" value="Helicase_ATP-bd"/>
</dbReference>
<evidence type="ECO:0000256" key="9">
    <source>
        <dbReference type="HAMAP-Rule" id="MF_00969"/>
    </source>
</evidence>
<dbReference type="Gene3D" id="2.40.10.170">
    <property type="match status" value="1"/>
</dbReference>
<comment type="similarity">
    <text evidence="9">In the N-terminal section; belongs to the UvrB family.</text>
</comment>
<dbReference type="InterPro" id="IPR041471">
    <property type="entry name" value="UvrB_inter"/>
</dbReference>
<gene>
    <name evidence="9" type="primary">mfd</name>
    <name evidence="12" type="ORF">SAMN05216548_1015</name>
</gene>
<keyword evidence="4 9" id="KW-0378">Hydrolase</keyword>
<dbReference type="STRING" id="1855383.SAMN05216548_1015"/>
<dbReference type="PANTHER" id="PTHR47964">
    <property type="entry name" value="ATP-DEPENDENT DNA HELICASE HOMOLOG RECG, CHLOROPLASTIC"/>
    <property type="match status" value="1"/>
</dbReference>